<dbReference type="PANTHER" id="PTHR12072">
    <property type="entry name" value="CWF19, CELL CYCLE CONTROL PROTEIN"/>
    <property type="match status" value="1"/>
</dbReference>
<name>A0A167RP87_CALVF</name>
<dbReference type="PANTHER" id="PTHR12072:SF4">
    <property type="entry name" value="CWF19-LIKE PROTEIN 1"/>
    <property type="match status" value="1"/>
</dbReference>
<dbReference type="SUPFAM" id="SSF54197">
    <property type="entry name" value="HIT-like"/>
    <property type="match status" value="1"/>
</dbReference>
<dbReference type="OrthoDB" id="444325at2759"/>
<sequence length="657" mass="71245">MVTLFVRIGDDVHCLVLGSAHGAIPTYLAKLRTFNTKHGPFDAVFCIGDFFCAPRFGGGIDNEGLTDLVNGKLEVPTPTFVLSSPNVPIPKEVREKMESEGGEICKNLALLGRIDIPGKGVHVSYDSSTSPLNIADLEPAATTHILLTHAHPSIVFPSLPTASSSENDADLLLKHRKPRYAFSGASGVWSEGEPFGWPEENGGITEWTRCVSLGSVRGENGKKQRFYYAFSLNPLQVPPHPPNAVANPYLPSASTSSTSKPQNGKPADLNGLKDLNGAASVNKRKFEAMAAAEAEIVDYRWGGETKKVKKESIDTSKKPPEGYRCKVCDSSDHYAQACPEKLELDKAREKARETEKPPEGYTCRRCGASDHYVKNCPTRAEVGDTGGALPPDGYMCRACGSGKHYEKDCEIAARGRRKGGRGAKKEITPDSCWFCLSNPNIAKYLITSIGSETYLTLSKGSLLPLSSDSPTHIPGGGHLLIIPITHHPTLLSLPPDISLPITAEIESYKSALRALFRAHGCAPVSWEIARMSGRGGHAHMQVCAVPQALVDSGKVEEAFRQEGEAGGVDWEEELPGDAGKEREGNYLRIELPGGKVLVHNIRPGPPFNLQFPRMVLGRLLGLEQRIDWRACPEGEDEEREAAEAFKSAFAEYDPTLA</sequence>
<dbReference type="InterPro" id="IPR025829">
    <property type="entry name" value="Zn_knuckle_CX2CX3GHX4C"/>
</dbReference>
<feature type="domain" description="CCHC-type" evidence="7">
    <location>
        <begin position="363"/>
        <end position="377"/>
    </location>
</feature>
<dbReference type="InterPro" id="IPR001878">
    <property type="entry name" value="Znf_CCHC"/>
</dbReference>
<dbReference type="CDD" id="cd07380">
    <property type="entry name" value="MPP_CWF19_N"/>
    <property type="match status" value="1"/>
</dbReference>
<keyword evidence="3 5" id="KW-0863">Zinc-finger</keyword>
<dbReference type="AlphaFoldDB" id="A0A167RP87"/>
<evidence type="ECO:0000256" key="1">
    <source>
        <dbReference type="ARBA" id="ARBA00022664"/>
    </source>
</evidence>
<keyword evidence="9" id="KW-1185">Reference proteome</keyword>
<dbReference type="STRING" id="1330018.A0A167RP87"/>
<dbReference type="InterPro" id="IPR006767">
    <property type="entry name" value="Cwf19-like_C_dom-2"/>
</dbReference>
<accession>A0A167RP87</accession>
<dbReference type="Pfam" id="PF13696">
    <property type="entry name" value="zf-CCHC_2"/>
    <property type="match status" value="1"/>
</dbReference>
<keyword evidence="2" id="KW-0479">Metal-binding</keyword>
<keyword evidence="1" id="KW-0507">mRNA processing</keyword>
<keyword evidence="4" id="KW-0862">Zinc</keyword>
<feature type="region of interest" description="Disordered" evidence="6">
    <location>
        <begin position="241"/>
        <end position="272"/>
    </location>
</feature>
<dbReference type="InterPro" id="IPR040194">
    <property type="entry name" value="Cwf19-like"/>
</dbReference>
<dbReference type="InterPro" id="IPR036875">
    <property type="entry name" value="Znf_CCHC_sf"/>
</dbReference>
<dbReference type="GO" id="GO:0061632">
    <property type="term" value="F:RNA lariat debranching enzyme activator activity"/>
    <property type="evidence" value="ECO:0007669"/>
    <property type="project" value="TreeGrafter"/>
</dbReference>
<reference evidence="8 9" key="1">
    <citation type="journal article" date="2016" name="Mol. Biol. Evol.">
        <title>Comparative Genomics of Early-Diverging Mushroom-Forming Fungi Provides Insights into the Origins of Lignocellulose Decay Capabilities.</title>
        <authorList>
            <person name="Nagy L.G."/>
            <person name="Riley R."/>
            <person name="Tritt A."/>
            <person name="Adam C."/>
            <person name="Daum C."/>
            <person name="Floudas D."/>
            <person name="Sun H."/>
            <person name="Yadav J.S."/>
            <person name="Pangilinan J."/>
            <person name="Larsson K.H."/>
            <person name="Matsuura K."/>
            <person name="Barry K."/>
            <person name="Labutti K."/>
            <person name="Kuo R."/>
            <person name="Ohm R.A."/>
            <person name="Bhattacharya S.S."/>
            <person name="Shirouzu T."/>
            <person name="Yoshinaga Y."/>
            <person name="Martin F.M."/>
            <person name="Grigoriev I.V."/>
            <person name="Hibbett D.S."/>
        </authorList>
    </citation>
    <scope>NUCLEOTIDE SEQUENCE [LARGE SCALE GENOMIC DNA]</scope>
    <source>
        <strain evidence="8 9">TUFC12733</strain>
    </source>
</reference>
<dbReference type="InterPro" id="IPR006768">
    <property type="entry name" value="Cwf19-like_C_dom-1"/>
</dbReference>
<dbReference type="EMBL" id="KV417267">
    <property type="protein sequence ID" value="KZP01127.1"/>
    <property type="molecule type" value="Genomic_DNA"/>
</dbReference>
<dbReference type="SMART" id="SM00343">
    <property type="entry name" value="ZnF_C2HC"/>
    <property type="match status" value="3"/>
</dbReference>
<organism evidence="8 9">
    <name type="scientific">Calocera viscosa (strain TUFC12733)</name>
    <dbReference type="NCBI Taxonomy" id="1330018"/>
    <lineage>
        <taxon>Eukaryota</taxon>
        <taxon>Fungi</taxon>
        <taxon>Dikarya</taxon>
        <taxon>Basidiomycota</taxon>
        <taxon>Agaricomycotina</taxon>
        <taxon>Dacrymycetes</taxon>
        <taxon>Dacrymycetales</taxon>
        <taxon>Dacrymycetaceae</taxon>
        <taxon>Calocera</taxon>
    </lineage>
</organism>
<dbReference type="Pfam" id="PF04676">
    <property type="entry name" value="CwfJ_C_2"/>
    <property type="match status" value="1"/>
</dbReference>
<dbReference type="GO" id="GO:0071014">
    <property type="term" value="C:post-mRNA release spliceosomal complex"/>
    <property type="evidence" value="ECO:0007669"/>
    <property type="project" value="TreeGrafter"/>
</dbReference>
<evidence type="ECO:0000313" key="8">
    <source>
        <dbReference type="EMBL" id="KZP01127.1"/>
    </source>
</evidence>
<dbReference type="Pfam" id="PF04677">
    <property type="entry name" value="CwfJ_C_1"/>
    <property type="match status" value="1"/>
</dbReference>
<dbReference type="GO" id="GO:0000398">
    <property type="term" value="P:mRNA splicing, via spliceosome"/>
    <property type="evidence" value="ECO:0007669"/>
    <property type="project" value="TreeGrafter"/>
</dbReference>
<protein>
    <recommendedName>
        <fullName evidence="7">CCHC-type domain-containing protein</fullName>
    </recommendedName>
</protein>
<evidence type="ECO:0000313" key="9">
    <source>
        <dbReference type="Proteomes" id="UP000076738"/>
    </source>
</evidence>
<dbReference type="GO" id="GO:0003676">
    <property type="term" value="F:nucleic acid binding"/>
    <property type="evidence" value="ECO:0007669"/>
    <property type="project" value="InterPro"/>
</dbReference>
<evidence type="ECO:0000256" key="2">
    <source>
        <dbReference type="ARBA" id="ARBA00022723"/>
    </source>
</evidence>
<dbReference type="PROSITE" id="PS50158">
    <property type="entry name" value="ZF_CCHC"/>
    <property type="match status" value="1"/>
</dbReference>
<dbReference type="SUPFAM" id="SSF57756">
    <property type="entry name" value="Retrovirus zinc finger-like domains"/>
    <property type="match status" value="1"/>
</dbReference>
<proteinExistence type="predicted"/>
<dbReference type="Gene3D" id="4.10.60.10">
    <property type="entry name" value="Zinc finger, CCHC-type"/>
    <property type="match status" value="1"/>
</dbReference>
<dbReference type="GO" id="GO:0008270">
    <property type="term" value="F:zinc ion binding"/>
    <property type="evidence" value="ECO:0007669"/>
    <property type="project" value="UniProtKB-KW"/>
</dbReference>
<feature type="compositionally biased region" description="Polar residues" evidence="6">
    <location>
        <begin position="252"/>
        <end position="262"/>
    </location>
</feature>
<evidence type="ECO:0000256" key="5">
    <source>
        <dbReference type="PROSITE-ProRule" id="PRU00047"/>
    </source>
</evidence>
<evidence type="ECO:0000256" key="6">
    <source>
        <dbReference type="SAM" id="MobiDB-lite"/>
    </source>
</evidence>
<evidence type="ECO:0000256" key="4">
    <source>
        <dbReference type="ARBA" id="ARBA00022833"/>
    </source>
</evidence>
<evidence type="ECO:0000259" key="7">
    <source>
        <dbReference type="PROSITE" id="PS50158"/>
    </source>
</evidence>
<dbReference type="Proteomes" id="UP000076738">
    <property type="component" value="Unassembled WGS sequence"/>
</dbReference>
<evidence type="ECO:0000256" key="3">
    <source>
        <dbReference type="ARBA" id="ARBA00022771"/>
    </source>
</evidence>
<gene>
    <name evidence="8" type="ORF">CALVIDRAFT_543808</name>
</gene>
<dbReference type="InterPro" id="IPR036265">
    <property type="entry name" value="HIT-like_sf"/>
</dbReference>